<evidence type="ECO:0000313" key="2">
    <source>
        <dbReference type="EMBL" id="BDS05953.1"/>
    </source>
</evidence>
<proteinExistence type="predicted"/>
<dbReference type="PROSITE" id="PS51704">
    <property type="entry name" value="GP_PDE"/>
    <property type="match status" value="1"/>
</dbReference>
<organism evidence="2">
    <name type="scientific">Oceaniferula spumae</name>
    <dbReference type="NCBI Taxonomy" id="2979115"/>
    <lineage>
        <taxon>Bacteria</taxon>
        <taxon>Pseudomonadati</taxon>
        <taxon>Verrucomicrobiota</taxon>
        <taxon>Verrucomicrobiia</taxon>
        <taxon>Verrucomicrobiales</taxon>
        <taxon>Verrucomicrobiaceae</taxon>
        <taxon>Oceaniferula</taxon>
    </lineage>
</organism>
<dbReference type="InterPro" id="IPR017946">
    <property type="entry name" value="PLC-like_Pdiesterase_TIM-brl"/>
</dbReference>
<dbReference type="AlphaFoldDB" id="A0AAT9FJ15"/>
<reference evidence="2" key="1">
    <citation type="submission" date="2024-07" db="EMBL/GenBank/DDBJ databases">
        <title>Complete genome sequence of Verrucomicrobiaceae bacterium NT6N.</title>
        <authorList>
            <person name="Huang C."/>
            <person name="Takami H."/>
            <person name="Hamasaki K."/>
        </authorList>
    </citation>
    <scope>NUCLEOTIDE SEQUENCE</scope>
    <source>
        <strain evidence="2">NT6N</strain>
    </source>
</reference>
<name>A0AAT9FJ15_9BACT</name>
<dbReference type="PANTHER" id="PTHR46211">
    <property type="entry name" value="GLYCEROPHOSPHORYL DIESTER PHOSPHODIESTERASE"/>
    <property type="match status" value="1"/>
</dbReference>
<dbReference type="PANTHER" id="PTHR46211:SF1">
    <property type="entry name" value="GLYCEROPHOSPHODIESTER PHOSPHODIESTERASE, CYTOPLASMIC"/>
    <property type="match status" value="1"/>
</dbReference>
<dbReference type="Gene3D" id="3.20.20.190">
    <property type="entry name" value="Phosphatidylinositol (PI) phosphodiesterase"/>
    <property type="match status" value="1"/>
</dbReference>
<dbReference type="GO" id="GO:0006629">
    <property type="term" value="P:lipid metabolic process"/>
    <property type="evidence" value="ECO:0007669"/>
    <property type="project" value="InterPro"/>
</dbReference>
<dbReference type="EMBL" id="AP026866">
    <property type="protein sequence ID" value="BDS05953.1"/>
    <property type="molecule type" value="Genomic_DNA"/>
</dbReference>
<dbReference type="KEGG" id="osu:NT6N_09930"/>
<gene>
    <name evidence="2" type="ORF">NT6N_09930</name>
</gene>
<dbReference type="SUPFAM" id="SSF51695">
    <property type="entry name" value="PLC-like phosphodiesterases"/>
    <property type="match status" value="1"/>
</dbReference>
<protein>
    <recommendedName>
        <fullName evidence="1">GP-PDE domain-containing protein</fullName>
    </recommendedName>
</protein>
<sequence length="317" mass="35703">MGGDVYGPENTLACYKMALEHLVHRKGFTYVELDVQESLDGKVVVFHDLDSIKRLVPRTAGNLKAMERVLKRKRFEAVTIEDLTLREIKSLNLAGGAKIPELEEVFQMSVKHKLKKPILVEVKRIRTDKCRESLIAMLEKYRGVLAVDLLAFRKNFEVSFPDPVRWGTRMKAAGLRVFTSMRRKVGKNCLICDVEAMTPMPRFHTAVEQQGFTVRDANSRVLHYPVKFPLLSSGKGVLRVGVFNAKDDSGDRGVRVSVIDGDGRRVASRFVKGSGWEWFEVPANGRKDLFVRLEDADTSFGGRHPGNVGALKVNLIY</sequence>
<dbReference type="InterPro" id="IPR030395">
    <property type="entry name" value="GP_PDE_dom"/>
</dbReference>
<accession>A0AAT9FJ15</accession>
<feature type="domain" description="GP-PDE" evidence="1">
    <location>
        <begin position="1"/>
        <end position="274"/>
    </location>
</feature>
<dbReference type="GO" id="GO:0008081">
    <property type="term" value="F:phosphoric diester hydrolase activity"/>
    <property type="evidence" value="ECO:0007669"/>
    <property type="project" value="InterPro"/>
</dbReference>
<evidence type="ECO:0000259" key="1">
    <source>
        <dbReference type="PROSITE" id="PS51704"/>
    </source>
</evidence>
<dbReference type="Pfam" id="PF03009">
    <property type="entry name" value="GDPD"/>
    <property type="match status" value="1"/>
</dbReference>